<dbReference type="CDD" id="cd02440">
    <property type="entry name" value="AdoMet_MTases"/>
    <property type="match status" value="1"/>
</dbReference>
<dbReference type="Pfam" id="PF13489">
    <property type="entry name" value="Methyltransf_23"/>
    <property type="match status" value="1"/>
</dbReference>
<dbReference type="Gene3D" id="3.40.50.150">
    <property type="entry name" value="Vaccinia Virus protein VP39"/>
    <property type="match status" value="1"/>
</dbReference>
<dbReference type="GO" id="GO:0008168">
    <property type="term" value="F:methyltransferase activity"/>
    <property type="evidence" value="ECO:0007669"/>
    <property type="project" value="UniProtKB-KW"/>
</dbReference>
<evidence type="ECO:0000256" key="1">
    <source>
        <dbReference type="SAM" id="MobiDB-lite"/>
    </source>
</evidence>
<evidence type="ECO:0000313" key="3">
    <source>
        <dbReference type="Proteomes" id="UP000295096"/>
    </source>
</evidence>
<dbReference type="SUPFAM" id="SSF53335">
    <property type="entry name" value="S-adenosyl-L-methionine-dependent methyltransferases"/>
    <property type="match status" value="1"/>
</dbReference>
<organism evidence="2 3">
    <name type="scientific">Dankookia rubra</name>
    <dbReference type="NCBI Taxonomy" id="1442381"/>
    <lineage>
        <taxon>Bacteria</taxon>
        <taxon>Pseudomonadati</taxon>
        <taxon>Pseudomonadota</taxon>
        <taxon>Alphaproteobacteria</taxon>
        <taxon>Acetobacterales</taxon>
        <taxon>Roseomonadaceae</taxon>
        <taxon>Dankookia</taxon>
    </lineage>
</organism>
<name>A0A4R5QA01_9PROT</name>
<dbReference type="InterPro" id="IPR029063">
    <property type="entry name" value="SAM-dependent_MTases_sf"/>
</dbReference>
<accession>A0A4R5QA01</accession>
<dbReference type="AlphaFoldDB" id="A0A4R5QA01"/>
<feature type="region of interest" description="Disordered" evidence="1">
    <location>
        <begin position="1"/>
        <end position="23"/>
    </location>
</feature>
<keyword evidence="3" id="KW-1185">Reference proteome</keyword>
<dbReference type="GO" id="GO:0032259">
    <property type="term" value="P:methylation"/>
    <property type="evidence" value="ECO:0007669"/>
    <property type="project" value="UniProtKB-KW"/>
</dbReference>
<reference evidence="2 3" key="1">
    <citation type="journal article" date="2016" name="J. Microbiol.">
        <title>Dankookia rubra gen. nov., sp. nov., an alphaproteobacterium isolated from sediment of a shallow stream.</title>
        <authorList>
            <person name="Kim W.H."/>
            <person name="Kim D.H."/>
            <person name="Kang K."/>
            <person name="Ahn T.Y."/>
        </authorList>
    </citation>
    <scope>NUCLEOTIDE SEQUENCE [LARGE SCALE GENOMIC DNA]</scope>
    <source>
        <strain evidence="2 3">JCM30602</strain>
    </source>
</reference>
<keyword evidence="2" id="KW-0808">Transferase</keyword>
<protein>
    <submittedName>
        <fullName evidence="2">Class I SAM-dependent methyltransferase</fullName>
    </submittedName>
</protein>
<dbReference type="Proteomes" id="UP000295096">
    <property type="component" value="Unassembled WGS sequence"/>
</dbReference>
<dbReference type="OrthoDB" id="9071885at2"/>
<gene>
    <name evidence="2" type="ORF">E2C06_26445</name>
</gene>
<sequence length="326" mass="34273">MAISTSTAPTGAEPPLPPCPITGEPAAERIEAVSAKLLTDLWRFGAGVAPTPLHRSAGPLGLYRSPCGLRFFHPPVPGDAAFYGAFYGRHRALEQFSAHAAERGDFRAAAALVQAGDRVLDVGCGDGAFAALVPQAAYQGLDLHPLRRPGGPPILAETVEAHAGRHPAAYDLVAGFQVLEHVADPLGLARAMLRCVRPGGLLVAAMPLYPSPLTAFPNNLLNLPPHHLSWWTEEACAALCRALGAEPVSIGPVPSSTMHARMQWMARLCPLPRPGRPGRAHVRRGWGTQAAVWLGFQAAGLAAAVAGLPRRAAPIDVVLVARNAAR</sequence>
<proteinExistence type="predicted"/>
<comment type="caution">
    <text evidence="2">The sequence shown here is derived from an EMBL/GenBank/DDBJ whole genome shotgun (WGS) entry which is preliminary data.</text>
</comment>
<dbReference type="EMBL" id="SMSJ01000060">
    <property type="protein sequence ID" value="TDH59586.1"/>
    <property type="molecule type" value="Genomic_DNA"/>
</dbReference>
<dbReference type="RefSeq" id="WP_133291587.1">
    <property type="nucleotide sequence ID" value="NZ_SMSJ01000060.1"/>
</dbReference>
<keyword evidence="2" id="KW-0489">Methyltransferase</keyword>
<evidence type="ECO:0000313" key="2">
    <source>
        <dbReference type="EMBL" id="TDH59586.1"/>
    </source>
</evidence>